<feature type="region of interest" description="Disordered" evidence="1">
    <location>
        <begin position="184"/>
        <end position="242"/>
    </location>
</feature>
<organism evidence="2 3">
    <name type="scientific">Pocillopora damicornis</name>
    <name type="common">Cauliflower coral</name>
    <name type="synonym">Millepora damicornis</name>
    <dbReference type="NCBI Taxonomy" id="46731"/>
    <lineage>
        <taxon>Eukaryota</taxon>
        <taxon>Metazoa</taxon>
        <taxon>Cnidaria</taxon>
        <taxon>Anthozoa</taxon>
        <taxon>Hexacorallia</taxon>
        <taxon>Scleractinia</taxon>
        <taxon>Astrocoeniina</taxon>
        <taxon>Pocilloporidae</taxon>
        <taxon>Pocillopora</taxon>
    </lineage>
</organism>
<comment type="caution">
    <text evidence="2">The sequence shown here is derived from an EMBL/GenBank/DDBJ whole genome shotgun (WGS) entry which is preliminary data.</text>
</comment>
<gene>
    <name evidence="2" type="ORF">pdam_00013933</name>
</gene>
<feature type="compositionally biased region" description="Polar residues" evidence="1">
    <location>
        <begin position="200"/>
        <end position="224"/>
    </location>
</feature>
<proteinExistence type="predicted"/>
<feature type="compositionally biased region" description="Basic and acidic residues" evidence="1">
    <location>
        <begin position="190"/>
        <end position="199"/>
    </location>
</feature>
<evidence type="ECO:0000313" key="2">
    <source>
        <dbReference type="EMBL" id="RMX49967.1"/>
    </source>
</evidence>
<name>A0A3M6U8J6_POCDA</name>
<dbReference type="Proteomes" id="UP000275408">
    <property type="component" value="Unassembled WGS sequence"/>
</dbReference>
<keyword evidence="3" id="KW-1185">Reference proteome</keyword>
<evidence type="ECO:0000256" key="1">
    <source>
        <dbReference type="SAM" id="MobiDB-lite"/>
    </source>
</evidence>
<sequence length="275" mass="31168">MSELIQHDLHIWARKTPAKWKTKSRRASLQRNHFTDRIEQQRPHTTGALLGQIWKVDGAPVLPSWTVTVPFSPSSFCHFPSSSTCYHCLFDKTNGREFCEIMGRGYCTTCIKTNRRKENDEEVINALGTSVTERFASLFGDTILRIKRSPTLASSTSRELFNRLNNFNSNSEYYVNPTNGIRSETSQVISDDRDYERQLPDQSKSSVLQATGSESPNYASSQGVLGTVSKKRRRKGVSGKTRRQFRTFNGLPIEPPLITVDLSNQIMNQLVINDS</sequence>
<reference evidence="2 3" key="1">
    <citation type="journal article" date="2018" name="Sci. Rep.">
        <title>Comparative analysis of the Pocillopora damicornis genome highlights role of immune system in coral evolution.</title>
        <authorList>
            <person name="Cunning R."/>
            <person name="Bay R.A."/>
            <person name="Gillette P."/>
            <person name="Baker A.C."/>
            <person name="Traylor-Knowles N."/>
        </authorList>
    </citation>
    <scope>NUCLEOTIDE SEQUENCE [LARGE SCALE GENOMIC DNA]</scope>
    <source>
        <strain evidence="2">RSMAS</strain>
        <tissue evidence="2">Whole animal</tissue>
    </source>
</reference>
<protein>
    <submittedName>
        <fullName evidence="2">Uncharacterized protein</fullName>
    </submittedName>
</protein>
<feature type="compositionally biased region" description="Basic residues" evidence="1">
    <location>
        <begin position="229"/>
        <end position="242"/>
    </location>
</feature>
<dbReference type="OrthoDB" id="5967225at2759"/>
<dbReference type="AlphaFoldDB" id="A0A3M6U8J6"/>
<dbReference type="EMBL" id="RCHS01002017">
    <property type="protein sequence ID" value="RMX49967.1"/>
    <property type="molecule type" value="Genomic_DNA"/>
</dbReference>
<accession>A0A3M6U8J6</accession>
<evidence type="ECO:0000313" key="3">
    <source>
        <dbReference type="Proteomes" id="UP000275408"/>
    </source>
</evidence>